<evidence type="ECO:0000313" key="3">
    <source>
        <dbReference type="EMBL" id="KAF7801714.1"/>
    </source>
</evidence>
<organism evidence="3 4">
    <name type="scientific">Senna tora</name>
    <dbReference type="NCBI Taxonomy" id="362788"/>
    <lineage>
        <taxon>Eukaryota</taxon>
        <taxon>Viridiplantae</taxon>
        <taxon>Streptophyta</taxon>
        <taxon>Embryophyta</taxon>
        <taxon>Tracheophyta</taxon>
        <taxon>Spermatophyta</taxon>
        <taxon>Magnoliopsida</taxon>
        <taxon>eudicotyledons</taxon>
        <taxon>Gunneridae</taxon>
        <taxon>Pentapetalae</taxon>
        <taxon>rosids</taxon>
        <taxon>fabids</taxon>
        <taxon>Fabales</taxon>
        <taxon>Fabaceae</taxon>
        <taxon>Caesalpinioideae</taxon>
        <taxon>Cassia clade</taxon>
        <taxon>Senna</taxon>
    </lineage>
</organism>
<dbReference type="InterPro" id="IPR001878">
    <property type="entry name" value="Znf_CCHC"/>
</dbReference>
<name>A0A834SE98_9FABA</name>
<dbReference type="InterPro" id="IPR057670">
    <property type="entry name" value="SH3_retrovirus"/>
</dbReference>
<evidence type="ECO:0000259" key="2">
    <source>
        <dbReference type="Pfam" id="PF25597"/>
    </source>
</evidence>
<dbReference type="AlphaFoldDB" id="A0A834SE98"/>
<evidence type="ECO:0000259" key="1">
    <source>
        <dbReference type="Pfam" id="PF00098"/>
    </source>
</evidence>
<reference evidence="3" key="1">
    <citation type="submission" date="2020-09" db="EMBL/GenBank/DDBJ databases">
        <title>Genome-Enabled Discovery of Anthraquinone Biosynthesis in Senna tora.</title>
        <authorList>
            <person name="Kang S.-H."/>
            <person name="Pandey R.P."/>
            <person name="Lee C.-M."/>
            <person name="Sim J.-S."/>
            <person name="Jeong J.-T."/>
            <person name="Choi B.-S."/>
            <person name="Jung M."/>
            <person name="Ginzburg D."/>
            <person name="Zhao K."/>
            <person name="Won S.Y."/>
            <person name="Oh T.-J."/>
            <person name="Yu Y."/>
            <person name="Kim N.-H."/>
            <person name="Lee O.R."/>
            <person name="Lee T.-H."/>
            <person name="Bashyal P."/>
            <person name="Kim T.-S."/>
            <person name="Lee W.-H."/>
            <person name="Kawkins C."/>
            <person name="Kim C.-K."/>
            <person name="Kim J.S."/>
            <person name="Ahn B.O."/>
            <person name="Rhee S.Y."/>
            <person name="Sohng J.K."/>
        </authorList>
    </citation>
    <scope>NUCLEOTIDE SEQUENCE</scope>
    <source>
        <tissue evidence="3">Leaf</tissue>
    </source>
</reference>
<feature type="domain" description="CCHC-type" evidence="1">
    <location>
        <begin position="85"/>
        <end position="101"/>
    </location>
</feature>
<dbReference type="PANTHER" id="PTHR35317">
    <property type="entry name" value="OS04G0629600 PROTEIN"/>
    <property type="match status" value="1"/>
</dbReference>
<dbReference type="GO" id="GO:0003676">
    <property type="term" value="F:nucleic acid binding"/>
    <property type="evidence" value="ECO:0007669"/>
    <property type="project" value="InterPro"/>
</dbReference>
<evidence type="ECO:0000313" key="4">
    <source>
        <dbReference type="Proteomes" id="UP000634136"/>
    </source>
</evidence>
<protein>
    <submittedName>
        <fullName evidence="3">Retrovirus-related Pol polyprotein from transposon TNT 1-94</fullName>
    </submittedName>
</protein>
<comment type="caution">
    <text evidence="3">The sequence shown here is derived from an EMBL/GenBank/DDBJ whole genome shotgun (WGS) entry which is preliminary data.</text>
</comment>
<dbReference type="Pfam" id="PF00098">
    <property type="entry name" value="zf-CCHC"/>
    <property type="match status" value="1"/>
</dbReference>
<gene>
    <name evidence="3" type="ORF">G2W53_040825</name>
</gene>
<dbReference type="GO" id="GO:0008270">
    <property type="term" value="F:zinc ion binding"/>
    <property type="evidence" value="ECO:0007669"/>
    <property type="project" value="InterPro"/>
</dbReference>
<feature type="domain" description="Retroviral polymerase SH3-like" evidence="2">
    <location>
        <begin position="107"/>
        <end position="158"/>
    </location>
</feature>
<keyword evidence="4" id="KW-1185">Reference proteome</keyword>
<dbReference type="Gene3D" id="4.10.60.10">
    <property type="entry name" value="Zinc finger, CCHC-type"/>
    <property type="match status" value="1"/>
</dbReference>
<dbReference type="OrthoDB" id="1711498at2759"/>
<dbReference type="SUPFAM" id="SSF57756">
    <property type="entry name" value="Retrovirus zinc finger-like domains"/>
    <property type="match status" value="1"/>
</dbReference>
<dbReference type="Proteomes" id="UP000634136">
    <property type="component" value="Unassembled WGS sequence"/>
</dbReference>
<dbReference type="EMBL" id="JAAIUW010000013">
    <property type="protein sequence ID" value="KAF7801714.1"/>
    <property type="molecule type" value="Genomic_DNA"/>
</dbReference>
<dbReference type="InterPro" id="IPR036875">
    <property type="entry name" value="Znf_CCHC_sf"/>
</dbReference>
<sequence length="159" mass="18375">MPDSKVVEKILVTLPERFEAKISALEEICDLIEITLAELLNALHAQEQRSKSGAVGNKETNYPPCQHCGRTNHPHFRCWSRPDVKCNKCNQMGHIEKICKNKNNQQVNEAKRDKLGKKSEIGIFIGYSMHSKAYRIYKHQAKKIVISRDVVFMEEDHWD</sequence>
<dbReference type="Pfam" id="PF25597">
    <property type="entry name" value="SH3_retrovirus"/>
    <property type="match status" value="1"/>
</dbReference>
<dbReference type="PANTHER" id="PTHR35317:SF27">
    <property type="entry name" value="RETROVIRUS-RELATED POL POLYPROTEIN FROM TRANSPOSON TNT 1-94"/>
    <property type="match status" value="1"/>
</dbReference>
<accession>A0A834SE98</accession>
<proteinExistence type="predicted"/>